<protein>
    <recommendedName>
        <fullName evidence="7">BZIP domain-containing protein</fullName>
    </recommendedName>
</protein>
<feature type="region of interest" description="Disordered" evidence="6">
    <location>
        <begin position="355"/>
        <end position="394"/>
    </location>
</feature>
<dbReference type="InterPro" id="IPR046347">
    <property type="entry name" value="bZIP_sf"/>
</dbReference>
<evidence type="ECO:0000256" key="1">
    <source>
        <dbReference type="ARBA" id="ARBA00004123"/>
    </source>
</evidence>
<evidence type="ECO:0000256" key="6">
    <source>
        <dbReference type="SAM" id="MobiDB-lite"/>
    </source>
</evidence>
<organism evidence="8 9">
    <name type="scientific">Necator americanus</name>
    <name type="common">Human hookworm</name>
    <dbReference type="NCBI Taxonomy" id="51031"/>
    <lineage>
        <taxon>Eukaryota</taxon>
        <taxon>Metazoa</taxon>
        <taxon>Ecdysozoa</taxon>
        <taxon>Nematoda</taxon>
        <taxon>Chromadorea</taxon>
        <taxon>Rhabditida</taxon>
        <taxon>Rhabditina</taxon>
        <taxon>Rhabditomorpha</taxon>
        <taxon>Strongyloidea</taxon>
        <taxon>Ancylostomatidae</taxon>
        <taxon>Bunostominae</taxon>
        <taxon>Necator</taxon>
    </lineage>
</organism>
<proteinExistence type="predicted"/>
<dbReference type="CDD" id="cd14687">
    <property type="entry name" value="bZIP_ATF2"/>
    <property type="match status" value="1"/>
</dbReference>
<keyword evidence="2" id="KW-0805">Transcription regulation</keyword>
<dbReference type="InterPro" id="IPR051027">
    <property type="entry name" value="bZIP_transcription_factors"/>
</dbReference>
<dbReference type="SMART" id="SM00338">
    <property type="entry name" value="BRLZ"/>
    <property type="match status" value="1"/>
</dbReference>
<name>A0ABR1D4N6_NECAM</name>
<evidence type="ECO:0000313" key="8">
    <source>
        <dbReference type="EMBL" id="KAK6745180.1"/>
    </source>
</evidence>
<dbReference type="PANTHER" id="PTHR19304">
    <property type="entry name" value="CYCLIC-AMP RESPONSE ELEMENT BINDING PROTEIN"/>
    <property type="match status" value="1"/>
</dbReference>
<evidence type="ECO:0000259" key="7">
    <source>
        <dbReference type="PROSITE" id="PS50217"/>
    </source>
</evidence>
<dbReference type="SUPFAM" id="SSF57959">
    <property type="entry name" value="Leucine zipper domain"/>
    <property type="match status" value="1"/>
</dbReference>
<feature type="region of interest" description="Disordered" evidence="6">
    <location>
        <begin position="236"/>
        <end position="280"/>
    </location>
</feature>
<evidence type="ECO:0000313" key="9">
    <source>
        <dbReference type="Proteomes" id="UP001303046"/>
    </source>
</evidence>
<keyword evidence="5" id="KW-0175">Coiled coil</keyword>
<keyword evidence="9" id="KW-1185">Reference proteome</keyword>
<evidence type="ECO:0000256" key="3">
    <source>
        <dbReference type="ARBA" id="ARBA00023163"/>
    </source>
</evidence>
<keyword evidence="3" id="KW-0804">Transcription</keyword>
<feature type="region of interest" description="Disordered" evidence="6">
    <location>
        <begin position="329"/>
        <end position="348"/>
    </location>
</feature>
<dbReference type="InterPro" id="IPR004827">
    <property type="entry name" value="bZIP"/>
</dbReference>
<evidence type="ECO:0000256" key="2">
    <source>
        <dbReference type="ARBA" id="ARBA00023015"/>
    </source>
</evidence>
<dbReference type="Proteomes" id="UP001303046">
    <property type="component" value="Unassembled WGS sequence"/>
</dbReference>
<dbReference type="Pfam" id="PF07716">
    <property type="entry name" value="bZIP_2"/>
    <property type="match status" value="1"/>
</dbReference>
<feature type="compositionally biased region" description="Low complexity" evidence="6">
    <location>
        <begin position="361"/>
        <end position="375"/>
    </location>
</feature>
<accession>A0ABR1D4N6</accession>
<keyword evidence="4" id="KW-0539">Nucleus</keyword>
<feature type="coiled-coil region" evidence="5">
    <location>
        <begin position="412"/>
        <end position="460"/>
    </location>
</feature>
<feature type="compositionally biased region" description="Basic and acidic residues" evidence="6">
    <location>
        <begin position="257"/>
        <end position="270"/>
    </location>
</feature>
<dbReference type="Gene3D" id="1.20.5.170">
    <property type="match status" value="1"/>
</dbReference>
<feature type="region of interest" description="Disordered" evidence="6">
    <location>
        <begin position="299"/>
        <end position="321"/>
    </location>
</feature>
<comment type="subcellular location">
    <subcellularLocation>
        <location evidence="1">Nucleus</location>
    </subcellularLocation>
</comment>
<dbReference type="EMBL" id="JAVFWL010000003">
    <property type="protein sequence ID" value="KAK6745180.1"/>
    <property type="molecule type" value="Genomic_DNA"/>
</dbReference>
<dbReference type="PROSITE" id="PS50217">
    <property type="entry name" value="BZIP"/>
    <property type="match status" value="1"/>
</dbReference>
<feature type="domain" description="BZIP" evidence="7">
    <location>
        <begin position="402"/>
        <end position="457"/>
    </location>
</feature>
<evidence type="ECO:0000256" key="5">
    <source>
        <dbReference type="SAM" id="Coils"/>
    </source>
</evidence>
<sequence>MSSVVTSNGHAAATASLNKEKRVQIVTNDVSPGADLLETPNPQRLLGLGGTTPLGDFPLTAELMQKCMTVNPFEAKFREANRKLTTGALEANGLVPATMSLPNTNDSNSETSAFSLLKLPSSLSDSPGIFSNISILQTDADGVVNENLKTADISKLLLQMKDTSSSISDGSSTQQAPRTADVLNAVLDMHSDRLHTINYINKPDFSMFSSLTPTGSAPNSAGILAAAAVAHCTPSTSGGLLAPPPRSVTISPVQSPRNKEQPVLEKRSPGEPDTVTPASSQAHLLSALHSAASAAVASTGGVDPASWDPRDVKPPVSKHNASGYFEQEDTLMPSSNCGGLPPTVAAPGASHLLSLDDRTSSKTSPESTTPAPTTGRGRGRGRASLASDMPPDERNSRMTILERNKAAAVRYRKRKKEEHDDMISRVHTLEQEKVQLNTQNQVLRRELDRLTALLREREARCVCLKGMPLSTDPRADSPVEVDLLSTPQHSSMYIPQAQQLINGLSLPNGMGLKRPKM</sequence>
<gene>
    <name evidence="8" type="primary">Necator_chrIII.g12492</name>
    <name evidence="8" type="ORF">RB195_011726</name>
</gene>
<reference evidence="8 9" key="1">
    <citation type="submission" date="2023-08" db="EMBL/GenBank/DDBJ databases">
        <title>A Necator americanus chromosomal reference genome.</title>
        <authorList>
            <person name="Ilik V."/>
            <person name="Petrzelkova K.J."/>
            <person name="Pardy F."/>
            <person name="Fuh T."/>
            <person name="Niatou-Singa F.S."/>
            <person name="Gouil Q."/>
            <person name="Baker L."/>
            <person name="Ritchie M.E."/>
            <person name="Jex A.R."/>
            <person name="Gazzola D."/>
            <person name="Li H."/>
            <person name="Toshio Fujiwara R."/>
            <person name="Zhan B."/>
            <person name="Aroian R.V."/>
            <person name="Pafco B."/>
            <person name="Schwarz E.M."/>
        </authorList>
    </citation>
    <scope>NUCLEOTIDE SEQUENCE [LARGE SCALE GENOMIC DNA]</scope>
    <source>
        <strain evidence="8 9">Aroian</strain>
        <tissue evidence="8">Whole animal</tissue>
    </source>
</reference>
<evidence type="ECO:0000256" key="4">
    <source>
        <dbReference type="ARBA" id="ARBA00023242"/>
    </source>
</evidence>
<comment type="caution">
    <text evidence="8">The sequence shown here is derived from an EMBL/GenBank/DDBJ whole genome shotgun (WGS) entry which is preliminary data.</text>
</comment>